<evidence type="ECO:0000313" key="3">
    <source>
        <dbReference type="EMBL" id="KAF0696776.1"/>
    </source>
</evidence>
<keyword evidence="2" id="KW-0732">Signal</keyword>
<gene>
    <name evidence="4" type="primary">Aste57867_12497</name>
    <name evidence="3" type="ORF">As57867_012451</name>
    <name evidence="4" type="ORF">ASTE57867_12497</name>
</gene>
<sequence length="256" mass="27800">MLLSVLLAIVLGSWALAVLALYTSLTCATHSCFDPMAILGPCGLRLDPLAAASAFRDRVGHFLAFFLFLPYMVVYCLCFPLFLAYESAKQGCCCTPPSPARPARMSILLKANITGPKCTGCFVCVQDVPCFRCDQCTVVNCQPCFSQYVVQESAKPHIGCRGCATPIPMDVMEALLAPDELENVREKAPSSSPPPAAASSWISLGWIQNYLRPSSSANAMPERCRNCSDIVDIEDCCPNCQQRYRAMSAETDVSVV</sequence>
<feature type="transmembrane region" description="Helical" evidence="1">
    <location>
        <begin position="62"/>
        <end position="85"/>
    </location>
</feature>
<feature type="chain" id="PRO_5036355482" evidence="2">
    <location>
        <begin position="21"/>
        <end position="256"/>
    </location>
</feature>
<proteinExistence type="predicted"/>
<name>A0A485KWI0_9STRA</name>
<evidence type="ECO:0000256" key="2">
    <source>
        <dbReference type="SAM" id="SignalP"/>
    </source>
</evidence>
<keyword evidence="1" id="KW-0472">Membrane</keyword>
<evidence type="ECO:0000313" key="4">
    <source>
        <dbReference type="EMBL" id="VFT89348.1"/>
    </source>
</evidence>
<dbReference type="EMBL" id="CAADRA010005392">
    <property type="protein sequence ID" value="VFT89348.1"/>
    <property type="molecule type" value="Genomic_DNA"/>
</dbReference>
<accession>A0A485KWI0</accession>
<keyword evidence="1" id="KW-1133">Transmembrane helix</keyword>
<keyword evidence="5" id="KW-1185">Reference proteome</keyword>
<dbReference type="AlphaFoldDB" id="A0A485KWI0"/>
<dbReference type="EMBL" id="VJMH01005371">
    <property type="protein sequence ID" value="KAF0696776.1"/>
    <property type="molecule type" value="Genomic_DNA"/>
</dbReference>
<keyword evidence="1" id="KW-0812">Transmembrane</keyword>
<organism evidence="4 5">
    <name type="scientific">Aphanomyces stellatus</name>
    <dbReference type="NCBI Taxonomy" id="120398"/>
    <lineage>
        <taxon>Eukaryota</taxon>
        <taxon>Sar</taxon>
        <taxon>Stramenopiles</taxon>
        <taxon>Oomycota</taxon>
        <taxon>Saprolegniomycetes</taxon>
        <taxon>Saprolegniales</taxon>
        <taxon>Verrucalvaceae</taxon>
        <taxon>Aphanomyces</taxon>
    </lineage>
</organism>
<dbReference type="Proteomes" id="UP000332933">
    <property type="component" value="Unassembled WGS sequence"/>
</dbReference>
<feature type="signal peptide" evidence="2">
    <location>
        <begin position="1"/>
        <end position="20"/>
    </location>
</feature>
<protein>
    <submittedName>
        <fullName evidence="4">Aste57867_12497 protein</fullName>
    </submittedName>
</protein>
<reference evidence="3" key="2">
    <citation type="submission" date="2019-06" db="EMBL/GenBank/DDBJ databases">
        <title>Genomics analysis of Aphanomyces spp. identifies a new class of oomycete effector associated with host adaptation.</title>
        <authorList>
            <person name="Gaulin E."/>
        </authorList>
    </citation>
    <scope>NUCLEOTIDE SEQUENCE</scope>
    <source>
        <strain evidence="3">CBS 578.67</strain>
    </source>
</reference>
<evidence type="ECO:0000313" key="5">
    <source>
        <dbReference type="Proteomes" id="UP000332933"/>
    </source>
</evidence>
<reference evidence="4 5" key="1">
    <citation type="submission" date="2019-03" db="EMBL/GenBank/DDBJ databases">
        <authorList>
            <person name="Gaulin E."/>
            <person name="Dumas B."/>
        </authorList>
    </citation>
    <scope>NUCLEOTIDE SEQUENCE [LARGE SCALE GENOMIC DNA]</scope>
    <source>
        <strain evidence="4">CBS 568.67</strain>
    </source>
</reference>
<evidence type="ECO:0000256" key="1">
    <source>
        <dbReference type="SAM" id="Phobius"/>
    </source>
</evidence>